<sequence>MKIKKQNNNLAFVISLIVLLQSCTVYQSVPVSMEDAASQDIKAKVKPLQALTSNTTTLYLRTENITV</sequence>
<name>A0A923H955_9FLAO</name>
<evidence type="ECO:0000313" key="3">
    <source>
        <dbReference type="Proteomes" id="UP000656244"/>
    </source>
</evidence>
<dbReference type="AlphaFoldDB" id="A0A923H955"/>
<protein>
    <submittedName>
        <fullName evidence="2">Uncharacterized protein</fullName>
    </submittedName>
</protein>
<feature type="chain" id="PRO_5037272240" evidence="1">
    <location>
        <begin position="28"/>
        <end position="67"/>
    </location>
</feature>
<keyword evidence="1" id="KW-0732">Signal</keyword>
<evidence type="ECO:0000313" key="2">
    <source>
        <dbReference type="EMBL" id="MBC3757227.1"/>
    </source>
</evidence>
<proteinExistence type="predicted"/>
<keyword evidence="3" id="KW-1185">Reference proteome</keyword>
<dbReference type="PROSITE" id="PS51257">
    <property type="entry name" value="PROKAR_LIPOPROTEIN"/>
    <property type="match status" value="1"/>
</dbReference>
<accession>A0A923H955</accession>
<feature type="signal peptide" evidence="1">
    <location>
        <begin position="1"/>
        <end position="27"/>
    </location>
</feature>
<reference evidence="2" key="1">
    <citation type="submission" date="2020-08" db="EMBL/GenBank/DDBJ databases">
        <title>Hyunsoonleella sp. strain SJ7 genome sequencing and assembly.</title>
        <authorList>
            <person name="Kim I."/>
        </authorList>
    </citation>
    <scope>NUCLEOTIDE SEQUENCE</scope>
    <source>
        <strain evidence="2">SJ7</strain>
    </source>
</reference>
<dbReference type="EMBL" id="JACNMF010000001">
    <property type="protein sequence ID" value="MBC3757227.1"/>
    <property type="molecule type" value="Genomic_DNA"/>
</dbReference>
<dbReference type="Proteomes" id="UP000656244">
    <property type="component" value="Unassembled WGS sequence"/>
</dbReference>
<evidence type="ECO:0000256" key="1">
    <source>
        <dbReference type="SAM" id="SignalP"/>
    </source>
</evidence>
<dbReference type="RefSeq" id="WP_186558226.1">
    <property type="nucleotide sequence ID" value="NZ_JACNMF010000001.1"/>
</dbReference>
<gene>
    <name evidence="2" type="ORF">H7U19_02345</name>
</gene>
<organism evidence="2 3">
    <name type="scientific">Hyunsoonleella aquatilis</name>
    <dbReference type="NCBI Taxonomy" id="2762758"/>
    <lineage>
        <taxon>Bacteria</taxon>
        <taxon>Pseudomonadati</taxon>
        <taxon>Bacteroidota</taxon>
        <taxon>Flavobacteriia</taxon>
        <taxon>Flavobacteriales</taxon>
        <taxon>Flavobacteriaceae</taxon>
    </lineage>
</organism>
<comment type="caution">
    <text evidence="2">The sequence shown here is derived from an EMBL/GenBank/DDBJ whole genome shotgun (WGS) entry which is preliminary data.</text>
</comment>